<dbReference type="InterPro" id="IPR050796">
    <property type="entry name" value="SCF_F-box_component"/>
</dbReference>
<gene>
    <name evidence="2" type="ORF">CSSPJE1EN2_LOCUS22355</name>
</gene>
<proteinExistence type="predicted"/>
<feature type="compositionally biased region" description="Acidic residues" evidence="1">
    <location>
        <begin position="265"/>
        <end position="282"/>
    </location>
</feature>
<feature type="compositionally biased region" description="Acidic residues" evidence="1">
    <location>
        <begin position="224"/>
        <end position="243"/>
    </location>
</feature>
<accession>A0ABP1BXR6</accession>
<dbReference type="PANTHER" id="PTHR31672">
    <property type="entry name" value="BNACNNG10540D PROTEIN"/>
    <property type="match status" value="1"/>
</dbReference>
<dbReference type="EMBL" id="OZ023709">
    <property type="protein sequence ID" value="CAK9880956.1"/>
    <property type="molecule type" value="Genomic_DNA"/>
</dbReference>
<name>A0ABP1BXR6_9BRYO</name>
<evidence type="ECO:0000313" key="3">
    <source>
        <dbReference type="Proteomes" id="UP001497522"/>
    </source>
</evidence>
<organism evidence="2 3">
    <name type="scientific">Sphagnum jensenii</name>
    <dbReference type="NCBI Taxonomy" id="128206"/>
    <lineage>
        <taxon>Eukaryota</taxon>
        <taxon>Viridiplantae</taxon>
        <taxon>Streptophyta</taxon>
        <taxon>Embryophyta</taxon>
        <taxon>Bryophyta</taxon>
        <taxon>Sphagnophytina</taxon>
        <taxon>Sphagnopsida</taxon>
        <taxon>Sphagnales</taxon>
        <taxon>Sphagnaceae</taxon>
        <taxon>Sphagnum</taxon>
    </lineage>
</organism>
<feature type="compositionally biased region" description="Low complexity" evidence="1">
    <location>
        <begin position="7"/>
        <end position="17"/>
    </location>
</feature>
<evidence type="ECO:0000313" key="2">
    <source>
        <dbReference type="EMBL" id="CAK9880956.1"/>
    </source>
</evidence>
<sequence>MAKRSYSCSGSSNGNNNADHLRGRATHGNGSASSSDGEDDHDSMRPRKLLKSNGLQLRNAENFIRWAALIVQLTILCYICTEEVNLDGFTFTRGITISYFLAIYSSSLDCTRRLRLERFQRLLPRPEPSEYCPLYTLVDDAGACRSFGFCFRTMKWVGLRHVPESTSRRSVTLPVASAGGLLFYTKDGLSSEDVLVVNPLAGEQKILGSPTLDNGAPASLEEAQADGDDHENGDDSSEADAEDGSVVVSDESELEEVSDSGRSEGDEEEFADDEEEEEDDADGSIVVSDESELDEVSDSGRSEGDEEESADDEEEDDADNGHNSLQSRLIHVLQEPAAAAGSIATASFQLVMTGRALGSVEHPNLGAYEAEKSTEVYDFRTDTWTDSGDLCGNLRLAKNSSSAYYEGLILTVAYGPSAGHGLARAGNPYFLLPYNVASREWSVYTRIVIPGSSVDYEQPQILNCDGRIFLVTLYLCPTSEGPAAPVAAAAGAADEARAAGAADGFSHQLMIHEFTARTLEFARVSREPFTYISHEEYRELPKCVGTSEGKICCGLAERALAYYDLREDKWTQYPEFEEEEDEEEIRYAGVCYKPSLTARVHW</sequence>
<feature type="region of interest" description="Disordered" evidence="1">
    <location>
        <begin position="1"/>
        <end position="45"/>
    </location>
</feature>
<dbReference type="Proteomes" id="UP001497522">
    <property type="component" value="Chromosome 8"/>
</dbReference>
<protein>
    <submittedName>
        <fullName evidence="2">Uncharacterized protein</fullName>
    </submittedName>
</protein>
<dbReference type="PANTHER" id="PTHR31672:SF2">
    <property type="entry name" value="F-BOX DOMAIN-CONTAINING PROTEIN"/>
    <property type="match status" value="1"/>
</dbReference>
<evidence type="ECO:0000256" key="1">
    <source>
        <dbReference type="SAM" id="MobiDB-lite"/>
    </source>
</evidence>
<feature type="region of interest" description="Disordered" evidence="1">
    <location>
        <begin position="224"/>
        <end position="322"/>
    </location>
</feature>
<keyword evidence="3" id="KW-1185">Reference proteome</keyword>
<feature type="compositionally biased region" description="Acidic residues" evidence="1">
    <location>
        <begin position="304"/>
        <end position="318"/>
    </location>
</feature>
<reference evidence="2" key="1">
    <citation type="submission" date="2024-03" db="EMBL/GenBank/DDBJ databases">
        <authorList>
            <consortium name="ELIXIR-Norway"/>
            <consortium name="Elixir Norway"/>
        </authorList>
    </citation>
    <scope>NUCLEOTIDE SEQUENCE</scope>
</reference>